<protein>
    <submittedName>
        <fullName evidence="1">Uncharacterized protein</fullName>
    </submittedName>
</protein>
<accession>A0A0A9FUM2</accession>
<reference evidence="1" key="2">
    <citation type="journal article" date="2015" name="Data Brief">
        <title>Shoot transcriptome of the giant reed, Arundo donax.</title>
        <authorList>
            <person name="Barrero R.A."/>
            <person name="Guerrero F.D."/>
            <person name="Moolhuijzen P."/>
            <person name="Goolsby J.A."/>
            <person name="Tidwell J."/>
            <person name="Bellgard S.E."/>
            <person name="Bellgard M.I."/>
        </authorList>
    </citation>
    <scope>NUCLEOTIDE SEQUENCE</scope>
    <source>
        <tissue evidence="1">Shoot tissue taken approximately 20 cm above the soil surface</tissue>
    </source>
</reference>
<reference evidence="1" key="1">
    <citation type="submission" date="2014-09" db="EMBL/GenBank/DDBJ databases">
        <authorList>
            <person name="Magalhaes I.L.F."/>
            <person name="Oliveira U."/>
            <person name="Santos F.R."/>
            <person name="Vidigal T.H.D.A."/>
            <person name="Brescovit A.D."/>
            <person name="Santos A.J."/>
        </authorList>
    </citation>
    <scope>NUCLEOTIDE SEQUENCE</scope>
    <source>
        <tissue evidence="1">Shoot tissue taken approximately 20 cm above the soil surface</tissue>
    </source>
</reference>
<evidence type="ECO:0000313" key="1">
    <source>
        <dbReference type="EMBL" id="JAE14949.1"/>
    </source>
</evidence>
<dbReference type="EMBL" id="GBRH01182947">
    <property type="protein sequence ID" value="JAE14949.1"/>
    <property type="molecule type" value="Transcribed_RNA"/>
</dbReference>
<sequence>MNRRKDHIELVNGAYLLHCAVSKLLIRPLLLFLLHRDWRKASSLCYEHISALEILLPKVPSGLTCFAGSGHFRLVVTTSCLVSAGYPEKLPQGKS</sequence>
<organism evidence="1">
    <name type="scientific">Arundo donax</name>
    <name type="common">Giant reed</name>
    <name type="synonym">Donax arundinaceus</name>
    <dbReference type="NCBI Taxonomy" id="35708"/>
    <lineage>
        <taxon>Eukaryota</taxon>
        <taxon>Viridiplantae</taxon>
        <taxon>Streptophyta</taxon>
        <taxon>Embryophyta</taxon>
        <taxon>Tracheophyta</taxon>
        <taxon>Spermatophyta</taxon>
        <taxon>Magnoliopsida</taxon>
        <taxon>Liliopsida</taxon>
        <taxon>Poales</taxon>
        <taxon>Poaceae</taxon>
        <taxon>PACMAD clade</taxon>
        <taxon>Arundinoideae</taxon>
        <taxon>Arundineae</taxon>
        <taxon>Arundo</taxon>
    </lineage>
</organism>
<name>A0A0A9FUM2_ARUDO</name>
<dbReference type="AlphaFoldDB" id="A0A0A9FUM2"/>
<proteinExistence type="predicted"/>